<protein>
    <submittedName>
        <fullName evidence="2">Bll4615 protein</fullName>
    </submittedName>
</protein>
<dbReference type="OrthoDB" id="9779853at2"/>
<evidence type="ECO:0000256" key="1">
    <source>
        <dbReference type="SAM" id="MobiDB-lite"/>
    </source>
</evidence>
<dbReference type="EMBL" id="BA000040">
    <property type="protein sequence ID" value="BAC49880.1"/>
    <property type="molecule type" value="Genomic_DNA"/>
</dbReference>
<dbReference type="InterPro" id="IPR029058">
    <property type="entry name" value="AB_hydrolase_fold"/>
</dbReference>
<dbReference type="Proteomes" id="UP000002526">
    <property type="component" value="Chromosome"/>
</dbReference>
<dbReference type="EnsemblBacteria" id="BAC49880">
    <property type="protein sequence ID" value="BAC49880"/>
    <property type="gene ID" value="BAC49880"/>
</dbReference>
<accession>Q89LD0</accession>
<dbReference type="Gene3D" id="3.40.50.1820">
    <property type="entry name" value="alpha/beta hydrolase"/>
    <property type="match status" value="1"/>
</dbReference>
<dbReference type="STRING" id="224911.AAV28_20320"/>
<name>Q89LD0_BRADU</name>
<dbReference type="HOGENOM" id="CLU_1632190_0_0_5"/>
<dbReference type="InParanoid" id="Q89LD0"/>
<sequence length="162" mass="17399">MRAAFKVALRSCAARNAASARSSSASSPSMGGGDIARYVARHGSARVSKFVLLSCVTPLFVKTADHDGVDKSVPDRNRCADAVLFTGLLNEVAELERTIPYVLLVEDALRQAAQKPRHSVLQNATAGREERGARRDHGAEPQKIVLVASRAVKDPKLRSHGN</sequence>
<feature type="compositionally biased region" description="Basic and acidic residues" evidence="1">
    <location>
        <begin position="127"/>
        <end position="140"/>
    </location>
</feature>
<organism evidence="2 3">
    <name type="scientific">Bradyrhizobium diazoefficiens (strain JCM 10833 / BCRC 13528 / IAM 13628 / NBRC 14792 / USDA 110)</name>
    <dbReference type="NCBI Taxonomy" id="224911"/>
    <lineage>
        <taxon>Bacteria</taxon>
        <taxon>Pseudomonadati</taxon>
        <taxon>Pseudomonadota</taxon>
        <taxon>Alphaproteobacteria</taxon>
        <taxon>Hyphomicrobiales</taxon>
        <taxon>Nitrobacteraceae</taxon>
        <taxon>Bradyrhizobium</taxon>
    </lineage>
</organism>
<dbReference type="GO" id="GO:0016787">
    <property type="term" value="F:hydrolase activity"/>
    <property type="evidence" value="ECO:0000318"/>
    <property type="project" value="GO_Central"/>
</dbReference>
<keyword evidence="3" id="KW-1185">Reference proteome</keyword>
<evidence type="ECO:0000313" key="2">
    <source>
        <dbReference type="EMBL" id="BAC49880.1"/>
    </source>
</evidence>
<evidence type="ECO:0000313" key="3">
    <source>
        <dbReference type="Proteomes" id="UP000002526"/>
    </source>
</evidence>
<gene>
    <name evidence="2" type="ordered locus">bll4615</name>
</gene>
<dbReference type="AlphaFoldDB" id="Q89LD0"/>
<proteinExistence type="predicted"/>
<dbReference type="eggNOG" id="COG2267">
    <property type="taxonomic scope" value="Bacteria"/>
</dbReference>
<feature type="region of interest" description="Disordered" evidence="1">
    <location>
        <begin position="115"/>
        <end position="145"/>
    </location>
</feature>
<reference evidence="3" key="1">
    <citation type="journal article" date="2002" name="DNA Res.">
        <title>Complete genomic sequence of nitrogen-fixing symbiotic bacterium Bradyrhizobium japonicum USDA110.</title>
        <authorList>
            <person name="Kaneko T."/>
            <person name="Nakamura Y."/>
            <person name="Sato S."/>
            <person name="Minamisawa K."/>
            <person name="Uchiumi T."/>
            <person name="Sasamoto S."/>
            <person name="Watanabe A."/>
            <person name="Idesawa K."/>
            <person name="Iriguchi M."/>
            <person name="Kawashima K."/>
            <person name="Kohara M."/>
            <person name="Matsumoto M."/>
            <person name="Shimpo S."/>
            <person name="Tsuruoka H."/>
            <person name="Wada T."/>
            <person name="Yamada M."/>
            <person name="Tabata S."/>
        </authorList>
    </citation>
    <scope>NUCLEOTIDE SEQUENCE [LARGE SCALE GENOMIC DNA]</scope>
    <source>
        <strain evidence="3">JCM 10833 / BCRC 13528 / IAM 13628 / NBRC 14792 / USDA 110</strain>
    </source>
</reference>
<dbReference type="KEGG" id="bja:bll4615"/>
<dbReference type="PATRIC" id="fig|224911.5.peg.4683"/>